<reference evidence="6 7" key="1">
    <citation type="submission" date="2012-01" db="EMBL/GenBank/DDBJ databases">
        <title>The Genome Sequence of Odoribacter laneus YIT 12061.</title>
        <authorList>
            <consortium name="The Broad Institute Genome Sequencing Platform"/>
            <person name="Earl A."/>
            <person name="Ward D."/>
            <person name="Feldgarden M."/>
            <person name="Gevers D."/>
            <person name="Morotomi M."/>
            <person name="Young S.K."/>
            <person name="Zeng Q."/>
            <person name="Gargeya S."/>
            <person name="Fitzgerald M."/>
            <person name="Haas B."/>
            <person name="Abouelleil A."/>
            <person name="Alvarado L."/>
            <person name="Arachchi H.M."/>
            <person name="Berlin A."/>
            <person name="Chapman S.B."/>
            <person name="Gearin G."/>
            <person name="Goldberg J."/>
            <person name="Griggs A."/>
            <person name="Gujja S."/>
            <person name="Hansen M."/>
            <person name="Heiman D."/>
            <person name="Howarth C."/>
            <person name="Larimer J."/>
            <person name="Lui A."/>
            <person name="MacDonald P.J.P."/>
            <person name="McCowen C."/>
            <person name="Montmayeur A."/>
            <person name="Murphy C."/>
            <person name="Neiman D."/>
            <person name="Pearson M."/>
            <person name="Priest M."/>
            <person name="Roberts A."/>
            <person name="Saif S."/>
            <person name="Shea T."/>
            <person name="Sisk P."/>
            <person name="Stolte C."/>
            <person name="Sykes S."/>
            <person name="Wortman J."/>
            <person name="Nusbaum C."/>
            <person name="Birren B."/>
        </authorList>
    </citation>
    <scope>NUCLEOTIDE SEQUENCE [LARGE SCALE GENOMIC DNA]</scope>
    <source>
        <strain evidence="6 7">YIT 12061</strain>
    </source>
</reference>
<comment type="cofactor">
    <cofactor evidence="1">
        <name>Zn(2+)</name>
        <dbReference type="ChEBI" id="CHEBI:29105"/>
    </cofactor>
</comment>
<dbReference type="InterPro" id="IPR024087">
    <property type="entry name" value="Creatininase-like_sf"/>
</dbReference>
<organism evidence="6 7">
    <name type="scientific">Odoribacter laneus YIT 12061</name>
    <dbReference type="NCBI Taxonomy" id="742817"/>
    <lineage>
        <taxon>Bacteria</taxon>
        <taxon>Pseudomonadati</taxon>
        <taxon>Bacteroidota</taxon>
        <taxon>Bacteroidia</taxon>
        <taxon>Bacteroidales</taxon>
        <taxon>Odoribacteraceae</taxon>
        <taxon>Odoribacter</taxon>
    </lineage>
</organism>
<dbReference type="PATRIC" id="fig|742817.3.peg.330"/>
<keyword evidence="3" id="KW-0378">Hydrolase</keyword>
<keyword evidence="2" id="KW-0479">Metal-binding</keyword>
<keyword evidence="7" id="KW-1185">Reference proteome</keyword>
<dbReference type="GO" id="GO:0009231">
    <property type="term" value="P:riboflavin biosynthetic process"/>
    <property type="evidence" value="ECO:0007669"/>
    <property type="project" value="TreeGrafter"/>
</dbReference>
<dbReference type="InterPro" id="IPR003785">
    <property type="entry name" value="Creatininase/forma_Hydrolase"/>
</dbReference>
<evidence type="ECO:0000256" key="4">
    <source>
        <dbReference type="ARBA" id="ARBA00022833"/>
    </source>
</evidence>
<name>H1DDH5_9BACT</name>
<dbReference type="Gene3D" id="3.40.50.10310">
    <property type="entry name" value="Creatininase"/>
    <property type="match status" value="1"/>
</dbReference>
<sequence length="311" mass="35563">MIKKRSCDRPLFYLNEKLYRIFLFSYPGKENKNYIPYLCEDIIEHRPPMEANGNIDLSTACYGEIKQNAYSLAILPWGATEPHNQHLPYLTDCILSHEIALDTAQQVWRSHQIRCMVLPPVFMGSQNPGQRDLPFCIHSRYETQKAILTDIVASLHYQGLCKLVIINGHGGNNFKNMIRDLAVDYPDFLIASTEWFTIVPPNNFFEEKDDHAGELETSVMLHYHPERVNMPLAGTGDSHPFSLPSLNEKIAWIPRNWQRVTTDTGIGDPRKANAEKGKCYVEAVTKKLGQLFIELAQTEDIYEKVLPKGKV</sequence>
<dbReference type="HOGENOM" id="CLU_055029_4_0_10"/>
<dbReference type="STRING" id="742817.HMPREF9449_00311"/>
<dbReference type="Proteomes" id="UP000004892">
    <property type="component" value="Unassembled WGS sequence"/>
</dbReference>
<gene>
    <name evidence="6" type="ORF">HMPREF9449_00311</name>
</gene>
<dbReference type="Pfam" id="PF02633">
    <property type="entry name" value="Creatininase"/>
    <property type="match status" value="1"/>
</dbReference>
<accession>H1DDH5</accession>
<evidence type="ECO:0000256" key="1">
    <source>
        <dbReference type="ARBA" id="ARBA00001947"/>
    </source>
</evidence>
<evidence type="ECO:0000313" key="7">
    <source>
        <dbReference type="Proteomes" id="UP000004892"/>
    </source>
</evidence>
<dbReference type="eggNOG" id="COG1402">
    <property type="taxonomic scope" value="Bacteria"/>
</dbReference>
<dbReference type="PANTHER" id="PTHR35005:SF1">
    <property type="entry name" value="2-AMINO-5-FORMYLAMINO-6-RIBOSYLAMINOPYRIMIDIN-4(3H)-ONE 5'-MONOPHOSPHATE DEFORMYLASE"/>
    <property type="match status" value="1"/>
</dbReference>
<dbReference type="AlphaFoldDB" id="H1DDH5"/>
<evidence type="ECO:0000256" key="2">
    <source>
        <dbReference type="ARBA" id="ARBA00022723"/>
    </source>
</evidence>
<evidence type="ECO:0000313" key="6">
    <source>
        <dbReference type="EMBL" id="EHP50984.1"/>
    </source>
</evidence>
<dbReference type="GO" id="GO:0046872">
    <property type="term" value="F:metal ion binding"/>
    <property type="evidence" value="ECO:0007669"/>
    <property type="project" value="UniProtKB-KW"/>
</dbReference>
<comment type="similarity">
    <text evidence="5">Belongs to the creatininase superfamily.</text>
</comment>
<evidence type="ECO:0000256" key="3">
    <source>
        <dbReference type="ARBA" id="ARBA00022801"/>
    </source>
</evidence>
<evidence type="ECO:0008006" key="8">
    <source>
        <dbReference type="Google" id="ProtNLM"/>
    </source>
</evidence>
<dbReference type="EMBL" id="ADMC01000002">
    <property type="protein sequence ID" value="EHP50984.1"/>
    <property type="molecule type" value="Genomic_DNA"/>
</dbReference>
<dbReference type="SUPFAM" id="SSF102215">
    <property type="entry name" value="Creatininase"/>
    <property type="match status" value="1"/>
</dbReference>
<keyword evidence="4" id="KW-0862">Zinc</keyword>
<dbReference type="PANTHER" id="PTHR35005">
    <property type="entry name" value="3-DEHYDRO-SCYLLO-INOSOSE HYDROLASE"/>
    <property type="match status" value="1"/>
</dbReference>
<proteinExistence type="inferred from homology"/>
<protein>
    <recommendedName>
        <fullName evidence="8">Creatinine amidohydrolase</fullName>
    </recommendedName>
</protein>
<comment type="caution">
    <text evidence="6">The sequence shown here is derived from an EMBL/GenBank/DDBJ whole genome shotgun (WGS) entry which is preliminary data.</text>
</comment>
<dbReference type="GO" id="GO:0016811">
    <property type="term" value="F:hydrolase activity, acting on carbon-nitrogen (but not peptide) bonds, in linear amides"/>
    <property type="evidence" value="ECO:0007669"/>
    <property type="project" value="TreeGrafter"/>
</dbReference>
<evidence type="ECO:0000256" key="5">
    <source>
        <dbReference type="ARBA" id="ARBA00024029"/>
    </source>
</evidence>